<reference evidence="1 2" key="1">
    <citation type="submission" date="2017-12" db="EMBL/GenBank/DDBJ databases">
        <title>Comparative genomics of Botrytis spp.</title>
        <authorList>
            <person name="Valero-Jimenez C.A."/>
            <person name="Tapia P."/>
            <person name="Veloso J."/>
            <person name="Silva-Moreno E."/>
            <person name="Staats M."/>
            <person name="Valdes J.H."/>
            <person name="Van Kan J.A.L."/>
        </authorList>
    </citation>
    <scope>NUCLEOTIDE SEQUENCE [LARGE SCALE GENOMIC DNA]</scope>
    <source>
        <strain evidence="1 2">MUCL435</strain>
    </source>
</reference>
<comment type="caution">
    <text evidence="1">The sequence shown here is derived from an EMBL/GenBank/DDBJ whole genome shotgun (WGS) entry which is preliminary data.</text>
</comment>
<accession>A0A4S8QIR8</accession>
<protein>
    <submittedName>
        <fullName evidence="1">Uncharacterized protein</fullName>
    </submittedName>
</protein>
<sequence>MTQERYPEETGSNYYRVVGWGNNLSFILGNSSHDEGAGGLLLPLSLVINTVAATSASKKKGRL</sequence>
<dbReference type="AlphaFoldDB" id="A0A4S8QIR8"/>
<name>A0A4S8QIR8_9HELO</name>
<gene>
    <name evidence="1" type="ORF">BGAL_1590g00010</name>
</gene>
<evidence type="ECO:0000313" key="1">
    <source>
        <dbReference type="EMBL" id="THV43661.1"/>
    </source>
</evidence>
<organism evidence="1 2">
    <name type="scientific">Botrytis galanthina</name>
    <dbReference type="NCBI Taxonomy" id="278940"/>
    <lineage>
        <taxon>Eukaryota</taxon>
        <taxon>Fungi</taxon>
        <taxon>Dikarya</taxon>
        <taxon>Ascomycota</taxon>
        <taxon>Pezizomycotina</taxon>
        <taxon>Leotiomycetes</taxon>
        <taxon>Helotiales</taxon>
        <taxon>Sclerotiniaceae</taxon>
        <taxon>Botrytis</taxon>
    </lineage>
</organism>
<keyword evidence="2" id="KW-1185">Reference proteome</keyword>
<dbReference type="Proteomes" id="UP000308671">
    <property type="component" value="Unassembled WGS sequence"/>
</dbReference>
<evidence type="ECO:0000313" key="2">
    <source>
        <dbReference type="Proteomes" id="UP000308671"/>
    </source>
</evidence>
<dbReference type="EMBL" id="PQXL01001585">
    <property type="protein sequence ID" value="THV43661.1"/>
    <property type="molecule type" value="Genomic_DNA"/>
</dbReference>
<proteinExistence type="predicted"/>